<dbReference type="Gene3D" id="1.10.443.10">
    <property type="entry name" value="Intergrase catalytic core"/>
    <property type="match status" value="1"/>
</dbReference>
<evidence type="ECO:0000259" key="7">
    <source>
        <dbReference type="PROSITE" id="PS51900"/>
    </source>
</evidence>
<dbReference type="SUPFAM" id="SSF56349">
    <property type="entry name" value="DNA breaking-rejoining enzymes"/>
    <property type="match status" value="1"/>
</dbReference>
<name>A0ABP9RM10_9ACTN</name>
<feature type="region of interest" description="Disordered" evidence="5">
    <location>
        <begin position="1"/>
        <end position="31"/>
    </location>
</feature>
<evidence type="ECO:0000259" key="6">
    <source>
        <dbReference type="PROSITE" id="PS51898"/>
    </source>
</evidence>
<dbReference type="Pfam" id="PF02899">
    <property type="entry name" value="Phage_int_SAM_1"/>
    <property type="match status" value="1"/>
</dbReference>
<dbReference type="Gene3D" id="1.10.150.130">
    <property type="match status" value="1"/>
</dbReference>
<feature type="compositionally biased region" description="Low complexity" evidence="5">
    <location>
        <begin position="22"/>
        <end position="31"/>
    </location>
</feature>
<keyword evidence="9" id="KW-1185">Reference proteome</keyword>
<dbReference type="Pfam" id="PF00589">
    <property type="entry name" value="Phage_integrase"/>
    <property type="match status" value="1"/>
</dbReference>
<dbReference type="RefSeq" id="WP_345627200.1">
    <property type="nucleotide sequence ID" value="NZ_BAABJQ010000003.1"/>
</dbReference>
<protein>
    <submittedName>
        <fullName evidence="8">Site-specific tyrosine recombinase XerD</fullName>
    </submittedName>
</protein>
<dbReference type="InterPro" id="IPR011010">
    <property type="entry name" value="DNA_brk_join_enz"/>
</dbReference>
<dbReference type="InterPro" id="IPR013762">
    <property type="entry name" value="Integrase-like_cat_sf"/>
</dbReference>
<feature type="domain" description="Tyr recombinase" evidence="6">
    <location>
        <begin position="158"/>
        <end position="339"/>
    </location>
</feature>
<dbReference type="InterPro" id="IPR050090">
    <property type="entry name" value="Tyrosine_recombinase_XerCD"/>
</dbReference>
<dbReference type="PANTHER" id="PTHR30349">
    <property type="entry name" value="PHAGE INTEGRASE-RELATED"/>
    <property type="match status" value="1"/>
</dbReference>
<keyword evidence="2 4" id="KW-0238">DNA-binding</keyword>
<proteinExistence type="predicted"/>
<comment type="caution">
    <text evidence="8">The sequence shown here is derived from an EMBL/GenBank/DDBJ whole genome shotgun (WGS) entry which is preliminary data.</text>
</comment>
<keyword evidence="3" id="KW-0233">DNA recombination</keyword>
<accession>A0ABP9RM10</accession>
<evidence type="ECO:0000256" key="1">
    <source>
        <dbReference type="ARBA" id="ARBA00022908"/>
    </source>
</evidence>
<dbReference type="InterPro" id="IPR004107">
    <property type="entry name" value="Integrase_SAM-like_N"/>
</dbReference>
<evidence type="ECO:0000256" key="5">
    <source>
        <dbReference type="SAM" id="MobiDB-lite"/>
    </source>
</evidence>
<dbReference type="InterPro" id="IPR002104">
    <property type="entry name" value="Integrase_catalytic"/>
</dbReference>
<feature type="domain" description="Core-binding (CB)" evidence="7">
    <location>
        <begin position="43"/>
        <end position="129"/>
    </location>
</feature>
<sequence length="355" mass="38314">MGSTPRAGAGLQPVANRHNRSLTPGDTPGTDLDTAAATRDAANRLAALTATWLTIKTSVHTQRAYRRDLRDWLTHCERAGIDPLAARIADVDAWIVTQRREPARGGRPASEATIARRVAAVSSWYTYLMANTADDPQPLATRNPAAAAGRPKIDPDYSATVGLTATEADRLLEAADADSATSSALIRLVFTAGLRVGSALGARVQDLGHDGGHRTLDIHVKGNRRDRIPLPPVVAEAVADMLTERGNPTTGPLFLTPTGRPIYHMYVYRLVQRLARQAALPAADRLTPHGLRHSAITAFLDQTHGNLRGAQRFAGHADPRTTGRYDRARRGLSDHGAYVLAARFGERTHPTPTEQ</sequence>
<reference evidence="9" key="1">
    <citation type="journal article" date="2019" name="Int. J. Syst. Evol. Microbiol.">
        <title>The Global Catalogue of Microorganisms (GCM) 10K type strain sequencing project: providing services to taxonomists for standard genome sequencing and annotation.</title>
        <authorList>
            <consortium name="The Broad Institute Genomics Platform"/>
            <consortium name="The Broad Institute Genome Sequencing Center for Infectious Disease"/>
            <person name="Wu L."/>
            <person name="Ma J."/>
        </authorList>
    </citation>
    <scope>NUCLEOTIDE SEQUENCE [LARGE SCALE GENOMIC DNA]</scope>
    <source>
        <strain evidence="9">JCM 18304</strain>
    </source>
</reference>
<evidence type="ECO:0000313" key="9">
    <source>
        <dbReference type="Proteomes" id="UP001501570"/>
    </source>
</evidence>
<dbReference type="PANTHER" id="PTHR30349:SF81">
    <property type="entry name" value="TYROSINE RECOMBINASE XERC"/>
    <property type="match status" value="1"/>
</dbReference>
<evidence type="ECO:0000256" key="3">
    <source>
        <dbReference type="ARBA" id="ARBA00023172"/>
    </source>
</evidence>
<evidence type="ECO:0000313" key="8">
    <source>
        <dbReference type="EMBL" id="GAA5180851.1"/>
    </source>
</evidence>
<organism evidence="8 9">
    <name type="scientific">Rugosimonospora acidiphila</name>
    <dbReference type="NCBI Taxonomy" id="556531"/>
    <lineage>
        <taxon>Bacteria</taxon>
        <taxon>Bacillati</taxon>
        <taxon>Actinomycetota</taxon>
        <taxon>Actinomycetes</taxon>
        <taxon>Micromonosporales</taxon>
        <taxon>Micromonosporaceae</taxon>
        <taxon>Rugosimonospora</taxon>
    </lineage>
</organism>
<dbReference type="InterPro" id="IPR010998">
    <property type="entry name" value="Integrase_recombinase_N"/>
</dbReference>
<dbReference type="EMBL" id="BAABJQ010000003">
    <property type="protein sequence ID" value="GAA5180851.1"/>
    <property type="molecule type" value="Genomic_DNA"/>
</dbReference>
<keyword evidence="1" id="KW-0229">DNA integration</keyword>
<evidence type="ECO:0000256" key="4">
    <source>
        <dbReference type="PROSITE-ProRule" id="PRU01248"/>
    </source>
</evidence>
<dbReference type="PROSITE" id="PS51898">
    <property type="entry name" value="TYR_RECOMBINASE"/>
    <property type="match status" value="1"/>
</dbReference>
<gene>
    <name evidence="8" type="primary">xerD_1</name>
    <name evidence="8" type="ORF">GCM10023322_14100</name>
</gene>
<dbReference type="InterPro" id="IPR044068">
    <property type="entry name" value="CB"/>
</dbReference>
<dbReference type="Proteomes" id="UP001501570">
    <property type="component" value="Unassembled WGS sequence"/>
</dbReference>
<dbReference type="PROSITE" id="PS51900">
    <property type="entry name" value="CB"/>
    <property type="match status" value="1"/>
</dbReference>
<evidence type="ECO:0000256" key="2">
    <source>
        <dbReference type="ARBA" id="ARBA00023125"/>
    </source>
</evidence>